<dbReference type="EMBL" id="CCRH01000037">
    <property type="protein sequence ID" value="CDZ41599.1"/>
    <property type="molecule type" value="Genomic_DNA"/>
</dbReference>
<protein>
    <submittedName>
        <fullName evidence="1">Uncharacterized protein</fullName>
    </submittedName>
</protein>
<evidence type="ECO:0000313" key="1">
    <source>
        <dbReference type="EMBL" id="CDZ41599.1"/>
    </source>
</evidence>
<proteinExistence type="predicted"/>
<dbReference type="RefSeq" id="WP_046669658.1">
    <property type="nucleotide sequence ID" value="NZ_CCRH01000037.1"/>
</dbReference>
<sequence length="175" mass="19421">MSRIDIFIDAGQGDSQNTIGGFRTGAYVVKAVSENREKIFWGIGRVRNPQAFFADAVVAALHDVFEEALDGGDRKFDIRIICAKTGWWEQLDHLRGREKKSQAAALEIDQRDSWMRLGAYEAMLGLQKPESPCGPKDYAELEALADLKRAYAKKASLTVPQPCQGIFDQGIVDEG</sequence>
<organism evidence="1 2">
    <name type="scientific">Neorhizobium galegae bv. officinalis</name>
    <dbReference type="NCBI Taxonomy" id="323656"/>
    <lineage>
        <taxon>Bacteria</taxon>
        <taxon>Pseudomonadati</taxon>
        <taxon>Pseudomonadota</taxon>
        <taxon>Alphaproteobacteria</taxon>
        <taxon>Hyphomicrobiales</taxon>
        <taxon>Rhizobiaceae</taxon>
        <taxon>Rhizobium/Agrobacterium group</taxon>
        <taxon>Neorhizobium</taxon>
    </lineage>
</organism>
<gene>
    <name evidence="1" type="ORF">NGAL_HAMBI1145_59730</name>
</gene>
<evidence type="ECO:0000313" key="2">
    <source>
        <dbReference type="Proteomes" id="UP000046176"/>
    </source>
</evidence>
<dbReference type="AlphaFoldDB" id="A0A0T7G2W5"/>
<dbReference type="Proteomes" id="UP000046176">
    <property type="component" value="Unassembled WGS sequence"/>
</dbReference>
<name>A0A0T7G2W5_NEOGA</name>
<reference evidence="1 2" key="1">
    <citation type="submission" date="2014-08" db="EMBL/GenBank/DDBJ databases">
        <authorList>
            <person name="Chen Y.-H."/>
        </authorList>
    </citation>
    <scope>NUCLEOTIDE SEQUENCE [LARGE SCALE GENOMIC DNA]</scope>
</reference>
<accession>A0A0T7G2W5</accession>